<name>A0A931B6W5_9ACTN</name>
<comment type="caution">
    <text evidence="1">The sequence shown here is derived from an EMBL/GenBank/DDBJ whole genome shotgun (WGS) entry which is preliminary data.</text>
</comment>
<dbReference type="AlphaFoldDB" id="A0A931B6W5"/>
<sequence>MRSPTLRPRLLLLSLVALLLGGLAALGATARSLRPAPFGDAVADSSNPHARGVTADALRVTSSGAVQAYDRRTGQAAWSYRRPGSTPIRLVPLTGDDGDSNDGTTVAVWDDGMLTGLQPGAAAVRWHRFVPGVTAGGPLLVVPLGSEPQQGVPLPPPTTPTGASFLVLTSQLVMTYNTGDGTIRTSTLPPQGCRYRLTGPAAPAQVGDWLVVRRDCADGGVTLEGYDLDGRRWGRPYDAVATSGVGGSALQVTALPWLRSFTVDLVTGRAAQECICAAR</sequence>
<evidence type="ECO:0000313" key="2">
    <source>
        <dbReference type="Proteomes" id="UP000657385"/>
    </source>
</evidence>
<accession>A0A931B6W5</accession>
<dbReference type="Proteomes" id="UP000657385">
    <property type="component" value="Unassembled WGS sequence"/>
</dbReference>
<proteinExistence type="predicted"/>
<keyword evidence="2" id="KW-1185">Reference proteome</keyword>
<evidence type="ECO:0000313" key="1">
    <source>
        <dbReference type="EMBL" id="MBF9071338.1"/>
    </source>
</evidence>
<gene>
    <name evidence="1" type="ORF">I2501_25285</name>
</gene>
<reference evidence="1" key="1">
    <citation type="submission" date="2020-11" db="EMBL/GenBank/DDBJ databases">
        <title>Isolation and identification of active actinomycetes.</title>
        <authorList>
            <person name="Yu B."/>
        </authorList>
    </citation>
    <scope>NUCLEOTIDE SEQUENCE</scope>
    <source>
        <strain evidence="1">NEAU-YB345</strain>
    </source>
</reference>
<organism evidence="1 2">
    <name type="scientific">Streptacidiphilus fuscans</name>
    <dbReference type="NCBI Taxonomy" id="2789292"/>
    <lineage>
        <taxon>Bacteria</taxon>
        <taxon>Bacillati</taxon>
        <taxon>Actinomycetota</taxon>
        <taxon>Actinomycetes</taxon>
        <taxon>Kitasatosporales</taxon>
        <taxon>Streptomycetaceae</taxon>
        <taxon>Streptacidiphilus</taxon>
    </lineage>
</organism>
<protein>
    <submittedName>
        <fullName evidence="1">Uncharacterized protein</fullName>
    </submittedName>
</protein>
<dbReference type="InterPro" id="IPR011047">
    <property type="entry name" value="Quinoprotein_ADH-like_sf"/>
</dbReference>
<dbReference type="RefSeq" id="WP_196196488.1">
    <property type="nucleotide sequence ID" value="NZ_JADPRT010000011.1"/>
</dbReference>
<dbReference type="SUPFAM" id="SSF50998">
    <property type="entry name" value="Quinoprotein alcohol dehydrogenase-like"/>
    <property type="match status" value="1"/>
</dbReference>
<dbReference type="EMBL" id="JADPRT010000011">
    <property type="protein sequence ID" value="MBF9071338.1"/>
    <property type="molecule type" value="Genomic_DNA"/>
</dbReference>